<gene>
    <name evidence="7" type="ORF">EG028_23650</name>
</gene>
<accession>A0A3N4MAH3</accession>
<keyword evidence="8" id="KW-1185">Reference proteome</keyword>
<dbReference type="Gene3D" id="1.10.1740.10">
    <property type="match status" value="1"/>
</dbReference>
<dbReference type="OrthoDB" id="799938at2"/>
<keyword evidence="4" id="KW-0804">Transcription</keyword>
<dbReference type="PANTHER" id="PTHR43133:SF46">
    <property type="entry name" value="RNA POLYMERASE SIGMA-70 FACTOR ECF SUBFAMILY"/>
    <property type="match status" value="1"/>
</dbReference>
<dbReference type="SUPFAM" id="SSF88659">
    <property type="entry name" value="Sigma3 and sigma4 domains of RNA polymerase sigma factors"/>
    <property type="match status" value="1"/>
</dbReference>
<dbReference type="GO" id="GO:0006352">
    <property type="term" value="P:DNA-templated transcription initiation"/>
    <property type="evidence" value="ECO:0007669"/>
    <property type="project" value="InterPro"/>
</dbReference>
<dbReference type="InterPro" id="IPR014284">
    <property type="entry name" value="RNA_pol_sigma-70_dom"/>
</dbReference>
<proteinExistence type="inferred from homology"/>
<feature type="domain" description="RNA polymerase sigma-70 region 2" evidence="5">
    <location>
        <begin position="37"/>
        <end position="105"/>
    </location>
</feature>
<sequence>MPGPAMGLNFNQMNSISSESALCRRMAAGDESAFASLYEQYQPKLHLFIYPLTGFSLPDTHEVIQDIFIKLWLRKETLVNITSLQAYLFTMARNRLADLRTQQARQRKVIGLLQLQQPESHSDVQEKLELREYHRIARALINKLPKQKRRIFILRNEEGLSLDEIAAELNITKFAVKKQLYEATWYLKACLSTHADLKILSIILIFSILQTL</sequence>
<evidence type="ECO:0000259" key="6">
    <source>
        <dbReference type="Pfam" id="PF08281"/>
    </source>
</evidence>
<comment type="similarity">
    <text evidence="1">Belongs to the sigma-70 factor family. ECF subfamily.</text>
</comment>
<dbReference type="Proteomes" id="UP000279089">
    <property type="component" value="Unassembled WGS sequence"/>
</dbReference>
<evidence type="ECO:0000313" key="8">
    <source>
        <dbReference type="Proteomes" id="UP000279089"/>
    </source>
</evidence>
<evidence type="ECO:0000259" key="5">
    <source>
        <dbReference type="Pfam" id="PF04542"/>
    </source>
</evidence>
<dbReference type="PANTHER" id="PTHR43133">
    <property type="entry name" value="RNA POLYMERASE ECF-TYPE SIGMA FACTO"/>
    <property type="match status" value="1"/>
</dbReference>
<dbReference type="SUPFAM" id="SSF88946">
    <property type="entry name" value="Sigma2 domain of RNA polymerase sigma factors"/>
    <property type="match status" value="1"/>
</dbReference>
<dbReference type="GO" id="GO:0003677">
    <property type="term" value="F:DNA binding"/>
    <property type="evidence" value="ECO:0007669"/>
    <property type="project" value="InterPro"/>
</dbReference>
<dbReference type="Pfam" id="PF08281">
    <property type="entry name" value="Sigma70_r4_2"/>
    <property type="match status" value="1"/>
</dbReference>
<dbReference type="AlphaFoldDB" id="A0A3N4MAH3"/>
<dbReference type="InterPro" id="IPR013325">
    <property type="entry name" value="RNA_pol_sigma_r2"/>
</dbReference>
<dbReference type="NCBIfam" id="TIGR02937">
    <property type="entry name" value="sigma70-ECF"/>
    <property type="match status" value="1"/>
</dbReference>
<comment type="caution">
    <text evidence="7">The sequence shown here is derived from an EMBL/GenBank/DDBJ whole genome shotgun (WGS) entry which is preliminary data.</text>
</comment>
<dbReference type="EMBL" id="RMBX01000014">
    <property type="protein sequence ID" value="RPD38706.1"/>
    <property type="molecule type" value="Genomic_DNA"/>
</dbReference>
<reference evidence="8" key="1">
    <citation type="submission" date="2018-11" db="EMBL/GenBank/DDBJ databases">
        <title>Chitinophaga lutea sp.nov., isolate from arsenic contaminated soil.</title>
        <authorList>
            <person name="Zong Y."/>
        </authorList>
    </citation>
    <scope>NUCLEOTIDE SEQUENCE [LARGE SCALE GENOMIC DNA]</scope>
    <source>
        <strain evidence="8">YLT18</strain>
    </source>
</reference>
<protein>
    <submittedName>
        <fullName evidence="7">Sigma-70 family RNA polymerase sigma factor</fullName>
    </submittedName>
</protein>
<dbReference type="InterPro" id="IPR039425">
    <property type="entry name" value="RNA_pol_sigma-70-like"/>
</dbReference>
<dbReference type="InterPro" id="IPR013324">
    <property type="entry name" value="RNA_pol_sigma_r3/r4-like"/>
</dbReference>
<dbReference type="InterPro" id="IPR013249">
    <property type="entry name" value="RNA_pol_sigma70_r4_t2"/>
</dbReference>
<keyword evidence="3" id="KW-0731">Sigma factor</keyword>
<evidence type="ECO:0000313" key="7">
    <source>
        <dbReference type="EMBL" id="RPD38706.1"/>
    </source>
</evidence>
<evidence type="ECO:0000256" key="2">
    <source>
        <dbReference type="ARBA" id="ARBA00023015"/>
    </source>
</evidence>
<dbReference type="GO" id="GO:0016987">
    <property type="term" value="F:sigma factor activity"/>
    <property type="evidence" value="ECO:0007669"/>
    <property type="project" value="UniProtKB-KW"/>
</dbReference>
<name>A0A3N4MAH3_9BACT</name>
<dbReference type="Gene3D" id="1.10.10.10">
    <property type="entry name" value="Winged helix-like DNA-binding domain superfamily/Winged helix DNA-binding domain"/>
    <property type="match status" value="1"/>
</dbReference>
<organism evidence="7 8">
    <name type="scientific">Chitinophaga barathri</name>
    <dbReference type="NCBI Taxonomy" id="1647451"/>
    <lineage>
        <taxon>Bacteria</taxon>
        <taxon>Pseudomonadati</taxon>
        <taxon>Bacteroidota</taxon>
        <taxon>Chitinophagia</taxon>
        <taxon>Chitinophagales</taxon>
        <taxon>Chitinophagaceae</taxon>
        <taxon>Chitinophaga</taxon>
    </lineage>
</organism>
<keyword evidence="2" id="KW-0805">Transcription regulation</keyword>
<dbReference type="Pfam" id="PF04542">
    <property type="entry name" value="Sigma70_r2"/>
    <property type="match status" value="1"/>
</dbReference>
<dbReference type="InterPro" id="IPR007627">
    <property type="entry name" value="RNA_pol_sigma70_r2"/>
</dbReference>
<feature type="domain" description="RNA polymerase sigma factor 70 region 4 type 2" evidence="6">
    <location>
        <begin position="136"/>
        <end position="183"/>
    </location>
</feature>
<evidence type="ECO:0000256" key="4">
    <source>
        <dbReference type="ARBA" id="ARBA00023163"/>
    </source>
</evidence>
<dbReference type="InterPro" id="IPR036388">
    <property type="entry name" value="WH-like_DNA-bd_sf"/>
</dbReference>
<evidence type="ECO:0000256" key="1">
    <source>
        <dbReference type="ARBA" id="ARBA00010641"/>
    </source>
</evidence>
<evidence type="ECO:0000256" key="3">
    <source>
        <dbReference type="ARBA" id="ARBA00023082"/>
    </source>
</evidence>